<dbReference type="InterPro" id="IPR003607">
    <property type="entry name" value="HD/PDEase_dom"/>
</dbReference>
<dbReference type="InterPro" id="IPR006675">
    <property type="entry name" value="HDIG_dom"/>
</dbReference>
<evidence type="ECO:0000259" key="1">
    <source>
        <dbReference type="PROSITE" id="PS51831"/>
    </source>
</evidence>
<gene>
    <name evidence="2" type="ORF">BGLFYP119_01219</name>
</gene>
<proteinExistence type="predicted"/>
<dbReference type="RefSeq" id="WP_156353565.1">
    <property type="nucleotide sequence ID" value="NZ_CACRST010000011.1"/>
</dbReference>
<dbReference type="Pfam" id="PF01966">
    <property type="entry name" value="HD"/>
    <property type="match status" value="1"/>
</dbReference>
<dbReference type="AlphaFoldDB" id="A0A6N2SMZ8"/>
<reference evidence="2" key="1">
    <citation type="submission" date="2019-11" db="EMBL/GenBank/DDBJ databases">
        <authorList>
            <person name="Feng L."/>
        </authorList>
    </citation>
    <scope>NUCLEOTIDE SEQUENCE</scope>
    <source>
        <strain evidence="2">BgluceraseaLFYP119</strain>
    </source>
</reference>
<protein>
    <submittedName>
        <fullName evidence="2">HD domain protein</fullName>
    </submittedName>
</protein>
<accession>A0A6N2SMZ8</accession>
<dbReference type="Gene3D" id="1.10.3210.10">
    <property type="entry name" value="Hypothetical protein af1432"/>
    <property type="match status" value="1"/>
</dbReference>
<dbReference type="SUPFAM" id="SSF109604">
    <property type="entry name" value="HD-domain/PDEase-like"/>
    <property type="match status" value="1"/>
</dbReference>
<sequence>MDYQKAAHAFQEYLKEYDQTNDKIRLKIVHTYGVVDKAREVCRRMNLNQEDTSLAEIIALLHDIGRFEQLKRFNSFEPTTMNHAAYGVQILFEEGMIRRFVKEDSYDDIIRTAVAKHSDFILEGISDPRTLFHARLIRDADKLDNFRVKLEDALPTFMGMEGEEIGALKISPKVYDTIFQDSTILSSDRVTKMDYWVSYIVHVFDLNFRESMDIVEENNYVSRLVKRIPYSDPDTAAQMPVIQRHIEKYVREFKGV</sequence>
<feature type="domain" description="HD" evidence="1">
    <location>
        <begin position="27"/>
        <end position="146"/>
    </location>
</feature>
<name>A0A6N2SMZ8_9FIRM</name>
<dbReference type="SMART" id="SM00471">
    <property type="entry name" value="HDc"/>
    <property type="match status" value="1"/>
</dbReference>
<dbReference type="PROSITE" id="PS51831">
    <property type="entry name" value="HD"/>
    <property type="match status" value="1"/>
</dbReference>
<dbReference type="EMBL" id="CACRST010000011">
    <property type="protein sequence ID" value="VYS94837.1"/>
    <property type="molecule type" value="Genomic_DNA"/>
</dbReference>
<dbReference type="CDD" id="cd00077">
    <property type="entry name" value="HDc"/>
    <property type="match status" value="1"/>
</dbReference>
<evidence type="ECO:0000313" key="2">
    <source>
        <dbReference type="EMBL" id="VYS94837.1"/>
    </source>
</evidence>
<dbReference type="InterPro" id="IPR006674">
    <property type="entry name" value="HD_domain"/>
</dbReference>
<dbReference type="NCBIfam" id="TIGR00277">
    <property type="entry name" value="HDIG"/>
    <property type="match status" value="1"/>
</dbReference>
<organism evidence="2">
    <name type="scientific">Blautia glucerasea</name>
    <dbReference type="NCBI Taxonomy" id="536633"/>
    <lineage>
        <taxon>Bacteria</taxon>
        <taxon>Bacillati</taxon>
        <taxon>Bacillota</taxon>
        <taxon>Clostridia</taxon>
        <taxon>Lachnospirales</taxon>
        <taxon>Lachnospiraceae</taxon>
        <taxon>Blautia</taxon>
    </lineage>
</organism>